<comment type="function">
    <text evidence="9">Scaffold protein that participates in the c-ring assembly of mitochondrial ATP synthase (F(1)F(0) ATP synthase or complex V) by facilitating the membrane insertion and oligomer formation of the subunit c/ATP5MC3. Participates in the incorporation of the c-ring into vestigial complexes. Additionally influences the incorporation of subunits MT-ATP6, MT-ATP8, ATP5MJ, and ATP5MK in the ATP synthase.</text>
</comment>
<feature type="transmembrane region" description="Helical" evidence="11">
    <location>
        <begin position="23"/>
        <end position="46"/>
    </location>
</feature>
<keyword evidence="5" id="KW-0999">Mitochondrion inner membrane</keyword>
<dbReference type="GO" id="GO:0005743">
    <property type="term" value="C:mitochondrial inner membrane"/>
    <property type="evidence" value="ECO:0007669"/>
    <property type="project" value="UniProtKB-SubCell"/>
</dbReference>
<evidence type="ECO:0000256" key="9">
    <source>
        <dbReference type="ARBA" id="ARBA00045905"/>
    </source>
</evidence>
<reference evidence="12 13" key="1">
    <citation type="submission" date="2022-05" db="EMBL/GenBank/DDBJ databases">
        <authorList>
            <consortium name="Genoscope - CEA"/>
            <person name="William W."/>
        </authorList>
    </citation>
    <scope>NUCLEOTIDE SEQUENCE [LARGE SCALE GENOMIC DNA]</scope>
</reference>
<evidence type="ECO:0000256" key="3">
    <source>
        <dbReference type="ARBA" id="ARBA00013934"/>
    </source>
</evidence>
<evidence type="ECO:0000256" key="6">
    <source>
        <dbReference type="ARBA" id="ARBA00022989"/>
    </source>
</evidence>
<comment type="caution">
    <text evidence="12">The sequence shown here is derived from an EMBL/GenBank/DDBJ whole genome shotgun (WGS) entry which is preliminary data.</text>
</comment>
<sequence>MADENTKKMHENGASQNMKAGDVFAGALLLTGVTFASMASGFGYAIGQARRRSPSSFDQRQQEGAKLAMRALGWGTVLAVSGVGLLIFGVKTALGVKDAKEFGLKMKSIFPTKDGKLVSYFEPWRIPRNKGKGNSEEWWSSETQNTTKERR</sequence>
<dbReference type="InterPro" id="IPR009792">
    <property type="entry name" value="TMEM242"/>
</dbReference>
<keyword evidence="6 11" id="KW-1133">Transmembrane helix</keyword>
<proteinExistence type="inferred from homology"/>
<evidence type="ECO:0000256" key="10">
    <source>
        <dbReference type="SAM" id="MobiDB-lite"/>
    </source>
</evidence>
<evidence type="ECO:0000256" key="7">
    <source>
        <dbReference type="ARBA" id="ARBA00023128"/>
    </source>
</evidence>
<evidence type="ECO:0000313" key="12">
    <source>
        <dbReference type="EMBL" id="CAH3120784.1"/>
    </source>
</evidence>
<evidence type="ECO:0000256" key="2">
    <source>
        <dbReference type="ARBA" id="ARBA00007570"/>
    </source>
</evidence>
<dbReference type="EMBL" id="CALNXJ010000018">
    <property type="protein sequence ID" value="CAH3120784.1"/>
    <property type="molecule type" value="Genomic_DNA"/>
</dbReference>
<comment type="similarity">
    <text evidence="2">Belongs to the TMEM242 family.</text>
</comment>
<dbReference type="PANTHER" id="PTHR13141">
    <property type="entry name" value="TRANSMEMBRANE PROTEIN 242"/>
    <property type="match status" value="1"/>
</dbReference>
<comment type="subcellular location">
    <subcellularLocation>
        <location evidence="1">Mitochondrion inner membrane</location>
        <topology evidence="1">Multi-pass membrane protein</topology>
    </subcellularLocation>
</comment>
<evidence type="ECO:0000256" key="8">
    <source>
        <dbReference type="ARBA" id="ARBA00023136"/>
    </source>
</evidence>
<dbReference type="Pfam" id="PF07096">
    <property type="entry name" value="DUF1358"/>
    <property type="match status" value="1"/>
</dbReference>
<gene>
    <name evidence="12" type="ORF">PMEA_00008891</name>
</gene>
<feature type="region of interest" description="Disordered" evidence="10">
    <location>
        <begin position="127"/>
        <end position="151"/>
    </location>
</feature>
<keyword evidence="8 11" id="KW-0472">Membrane</keyword>
<organism evidence="12 13">
    <name type="scientific">Pocillopora meandrina</name>
    <dbReference type="NCBI Taxonomy" id="46732"/>
    <lineage>
        <taxon>Eukaryota</taxon>
        <taxon>Metazoa</taxon>
        <taxon>Cnidaria</taxon>
        <taxon>Anthozoa</taxon>
        <taxon>Hexacorallia</taxon>
        <taxon>Scleractinia</taxon>
        <taxon>Astrocoeniina</taxon>
        <taxon>Pocilloporidae</taxon>
        <taxon>Pocillopora</taxon>
    </lineage>
</organism>
<evidence type="ECO:0000313" key="13">
    <source>
        <dbReference type="Proteomes" id="UP001159428"/>
    </source>
</evidence>
<name>A0AAU9WPB7_9CNID</name>
<evidence type="ECO:0000256" key="11">
    <source>
        <dbReference type="SAM" id="Phobius"/>
    </source>
</evidence>
<evidence type="ECO:0000256" key="1">
    <source>
        <dbReference type="ARBA" id="ARBA00004448"/>
    </source>
</evidence>
<keyword evidence="13" id="KW-1185">Reference proteome</keyword>
<dbReference type="Proteomes" id="UP001159428">
    <property type="component" value="Unassembled WGS sequence"/>
</dbReference>
<accession>A0AAU9WPB7</accession>
<evidence type="ECO:0000256" key="5">
    <source>
        <dbReference type="ARBA" id="ARBA00022792"/>
    </source>
</evidence>
<feature type="transmembrane region" description="Helical" evidence="11">
    <location>
        <begin position="67"/>
        <end position="90"/>
    </location>
</feature>
<dbReference type="PANTHER" id="PTHR13141:SF4">
    <property type="entry name" value="TRANSMEMBRANE PROTEIN 242"/>
    <property type="match status" value="1"/>
</dbReference>
<keyword evidence="4 11" id="KW-0812">Transmembrane</keyword>
<protein>
    <recommendedName>
        <fullName evidence="3">Transmembrane protein 242</fullName>
    </recommendedName>
</protein>
<keyword evidence="7" id="KW-0496">Mitochondrion</keyword>
<feature type="compositionally biased region" description="Polar residues" evidence="10">
    <location>
        <begin position="137"/>
        <end position="151"/>
    </location>
</feature>
<evidence type="ECO:0000256" key="4">
    <source>
        <dbReference type="ARBA" id="ARBA00022692"/>
    </source>
</evidence>
<dbReference type="AlphaFoldDB" id="A0AAU9WPB7"/>